<keyword evidence="1" id="KW-0732">Signal</keyword>
<gene>
    <name evidence="2" type="ordered locus">Ppro_3636</name>
</gene>
<keyword evidence="2" id="KW-0614">Plasmid</keyword>
<proteinExistence type="predicted"/>
<organism evidence="2 3">
    <name type="scientific">Pelobacter propionicus (strain DSM 2379 / NBRC 103807 / OttBd1)</name>
    <dbReference type="NCBI Taxonomy" id="338966"/>
    <lineage>
        <taxon>Bacteria</taxon>
        <taxon>Pseudomonadati</taxon>
        <taxon>Thermodesulfobacteriota</taxon>
        <taxon>Desulfuromonadia</taxon>
        <taxon>Desulfuromonadales</taxon>
        <taxon>Desulfuromonadaceae</taxon>
        <taxon>Pelobacter</taxon>
    </lineage>
</organism>
<name>A0R7L8_PELPD</name>
<accession>A0R7L8</accession>
<feature type="chain" id="PRO_5002629995" evidence="1">
    <location>
        <begin position="28"/>
        <end position="121"/>
    </location>
</feature>
<dbReference type="HOGENOM" id="CLU_2034748_0_0_7"/>
<protein>
    <submittedName>
        <fullName evidence="2">Uncharacterized protein</fullName>
    </submittedName>
</protein>
<dbReference type="AlphaFoldDB" id="A0R7L8"/>
<dbReference type="Proteomes" id="UP000006732">
    <property type="component" value="Plasmid pPRO1"/>
</dbReference>
<keyword evidence="3" id="KW-1185">Reference proteome</keyword>
<dbReference type="eggNOG" id="ENOG50343UD">
    <property type="taxonomic scope" value="Bacteria"/>
</dbReference>
<evidence type="ECO:0000313" key="3">
    <source>
        <dbReference type="Proteomes" id="UP000006732"/>
    </source>
</evidence>
<evidence type="ECO:0000256" key="1">
    <source>
        <dbReference type="SAM" id="SignalP"/>
    </source>
</evidence>
<dbReference type="EMBL" id="CP000483">
    <property type="protein sequence ID" value="ABL01228.1"/>
    <property type="molecule type" value="Genomic_DNA"/>
</dbReference>
<dbReference type="KEGG" id="ppd:Ppro_3636"/>
<sequence length="121" mass="13191">MNMKKLTLMITLLAISIMVAAPLTVHAAGKKAKSEVVMKMGSKLHLFHSGKVAAQKEIAIGDELTVYRESGKTRQSKEVGQVKVLSFVGDHYFEAEIVKGEIKVGDIAKKDETSLLVQPPK</sequence>
<evidence type="ECO:0000313" key="2">
    <source>
        <dbReference type="EMBL" id="ABL01228.1"/>
    </source>
</evidence>
<geneLocation type="plasmid" evidence="2 3">
    <name>pPRO1</name>
</geneLocation>
<feature type="signal peptide" evidence="1">
    <location>
        <begin position="1"/>
        <end position="27"/>
    </location>
</feature>
<reference evidence="2 3" key="1">
    <citation type="submission" date="2006-10" db="EMBL/GenBank/DDBJ databases">
        <title>Complete sequence of plasmid pPRO1 of Pelobacter propionicus DSM 2379.</title>
        <authorList>
            <consortium name="US DOE Joint Genome Institute"/>
            <person name="Copeland A."/>
            <person name="Lucas S."/>
            <person name="Lapidus A."/>
            <person name="Barry K."/>
            <person name="Detter J.C."/>
            <person name="Glavina del Rio T."/>
            <person name="Hammon N."/>
            <person name="Israni S."/>
            <person name="Dalin E."/>
            <person name="Tice H."/>
            <person name="Pitluck S."/>
            <person name="Saunders E."/>
            <person name="Brettin T."/>
            <person name="Bruce D."/>
            <person name="Han C."/>
            <person name="Tapia R."/>
            <person name="Schmutz J."/>
            <person name="Larimer F."/>
            <person name="Land M."/>
            <person name="Hauser L."/>
            <person name="Kyrpides N."/>
            <person name="Kim E."/>
            <person name="Lovley D."/>
            <person name="Richardson P."/>
        </authorList>
    </citation>
    <scope>NUCLEOTIDE SEQUENCE [LARGE SCALE GENOMIC DNA]</scope>
    <source>
        <strain evidence="3">DSM 2379 / NBRC 103807 / OttBd1</strain>
        <plasmid evidence="3">Plasmid pPRO1</plasmid>
    </source>
</reference>